<accession>A0A1U7W7I3</accession>
<evidence type="ECO:0000313" key="1">
    <source>
        <dbReference type="Proteomes" id="UP000189701"/>
    </source>
</evidence>
<dbReference type="PANTHER" id="PTHR34676:SF8">
    <property type="entry name" value="TRANSMEMBRANE PROTEIN"/>
    <property type="match status" value="1"/>
</dbReference>
<gene>
    <name evidence="2" type="primary">LOC104220944</name>
</gene>
<dbReference type="RefSeq" id="XP_009770215.1">
    <property type="nucleotide sequence ID" value="XM_009771913.1"/>
</dbReference>
<protein>
    <submittedName>
        <fullName evidence="2">Uncharacterized protein LOC104220944</fullName>
    </submittedName>
</protein>
<proteinExistence type="predicted"/>
<dbReference type="Proteomes" id="UP000189701">
    <property type="component" value="Unplaced"/>
</dbReference>
<reference evidence="1" key="1">
    <citation type="journal article" date="2013" name="Genome Biol.">
        <title>Reference genomes and transcriptomes of Nicotiana sylvestris and Nicotiana tomentosiformis.</title>
        <authorList>
            <person name="Sierro N."/>
            <person name="Battey J.N."/>
            <person name="Ouadi S."/>
            <person name="Bovet L."/>
            <person name="Goepfert S."/>
            <person name="Bakaher N."/>
            <person name="Peitsch M.C."/>
            <person name="Ivanov N.V."/>
        </authorList>
    </citation>
    <scope>NUCLEOTIDE SEQUENCE [LARGE SCALE GENOMIC DNA]</scope>
</reference>
<dbReference type="AlphaFoldDB" id="A0A1U7W7I3"/>
<dbReference type="PANTHER" id="PTHR34676">
    <property type="entry name" value="DUF4219 DOMAIN-CONTAINING PROTEIN-RELATED"/>
    <property type="match status" value="1"/>
</dbReference>
<sequence length="148" mass="17009">MVEDCELWDIICDGPYVPTKVLEELPFSMEKTSKEYTEAEKKAVEKNFRAKKILEFSKIHHEKTAKMNLVPVKDFKRNESVVNMIRHALATWEDSSSEFEDEPDTDDISMMALEDDDEDNGYKEVEEDKNVVTVFVVSADGALHEITS</sequence>
<name>A0A1U7W7I3_NICSY</name>
<organism evidence="1 2">
    <name type="scientific">Nicotiana sylvestris</name>
    <name type="common">Wood tobacco</name>
    <name type="synonym">South American tobacco</name>
    <dbReference type="NCBI Taxonomy" id="4096"/>
    <lineage>
        <taxon>Eukaryota</taxon>
        <taxon>Viridiplantae</taxon>
        <taxon>Streptophyta</taxon>
        <taxon>Embryophyta</taxon>
        <taxon>Tracheophyta</taxon>
        <taxon>Spermatophyta</taxon>
        <taxon>Magnoliopsida</taxon>
        <taxon>eudicotyledons</taxon>
        <taxon>Gunneridae</taxon>
        <taxon>Pentapetalae</taxon>
        <taxon>asterids</taxon>
        <taxon>lamiids</taxon>
        <taxon>Solanales</taxon>
        <taxon>Solanaceae</taxon>
        <taxon>Nicotianoideae</taxon>
        <taxon>Nicotianeae</taxon>
        <taxon>Nicotiana</taxon>
    </lineage>
</organism>
<reference evidence="2" key="2">
    <citation type="submission" date="2025-08" db="UniProtKB">
        <authorList>
            <consortium name="RefSeq"/>
        </authorList>
    </citation>
    <scope>IDENTIFICATION</scope>
    <source>
        <tissue evidence="2">Leaf</tissue>
    </source>
</reference>
<keyword evidence="1" id="KW-1185">Reference proteome</keyword>
<evidence type="ECO:0000313" key="2">
    <source>
        <dbReference type="RefSeq" id="XP_009770215.1"/>
    </source>
</evidence>